<feature type="coiled-coil region" evidence="1">
    <location>
        <begin position="48"/>
        <end position="85"/>
    </location>
</feature>
<dbReference type="EMBL" id="GG675767">
    <property type="protein sequence ID" value="EER13002.1"/>
    <property type="molecule type" value="Genomic_DNA"/>
</dbReference>
<reference evidence="2 3" key="1">
    <citation type="submission" date="2008-07" db="EMBL/GenBank/DDBJ databases">
        <authorList>
            <person name="El-Sayed N."/>
            <person name="Caler E."/>
            <person name="Inman J."/>
            <person name="Amedeo P."/>
            <person name="Hass B."/>
            <person name="Wortman J."/>
        </authorList>
    </citation>
    <scope>NUCLEOTIDE SEQUENCE [LARGE SCALE GENOMIC DNA]</scope>
    <source>
        <strain evidence="3">ATCC 50983 / TXsc</strain>
    </source>
</reference>
<dbReference type="AlphaFoldDB" id="C5KRA1"/>
<dbReference type="RefSeq" id="XP_002781207.1">
    <property type="nucleotide sequence ID" value="XM_002781161.1"/>
</dbReference>
<dbReference type="OrthoDB" id="10460419at2759"/>
<gene>
    <name evidence="2" type="ORF">Pmar_PMAR019531</name>
</gene>
<dbReference type="Proteomes" id="UP000007800">
    <property type="component" value="Unassembled WGS sequence"/>
</dbReference>
<evidence type="ECO:0000313" key="2">
    <source>
        <dbReference type="EMBL" id="EER13002.1"/>
    </source>
</evidence>
<sequence>MRSLSDEVQLPHTLSPLLRKRVEPVEGGEEAVDVGELTGEAAEVAGRAEKIKDVCEKALREAAKAEKLEGELQRLAEESAKVFAEMEEAEMGISSVDDVPMDVSLDEAPNDDAEISAVLSDSSDLRVVYCRAREQLVVEGPEEEKALVAHLFEGLPRRFNWWSKPLCEGPNLHELVDAARGIIKQAQSRATAAAGEEAN</sequence>
<proteinExistence type="predicted"/>
<protein>
    <submittedName>
        <fullName evidence="2">Uncharacterized protein</fullName>
    </submittedName>
</protein>
<name>C5KRA1_PERM5</name>
<dbReference type="InParanoid" id="C5KRA1"/>
<dbReference type="GeneID" id="9056279"/>
<keyword evidence="1" id="KW-0175">Coiled coil</keyword>
<evidence type="ECO:0000313" key="3">
    <source>
        <dbReference type="Proteomes" id="UP000007800"/>
    </source>
</evidence>
<evidence type="ECO:0000256" key="1">
    <source>
        <dbReference type="SAM" id="Coils"/>
    </source>
</evidence>
<accession>C5KRA1</accession>
<organism evidence="3">
    <name type="scientific">Perkinsus marinus (strain ATCC 50983 / TXsc)</name>
    <dbReference type="NCBI Taxonomy" id="423536"/>
    <lineage>
        <taxon>Eukaryota</taxon>
        <taxon>Sar</taxon>
        <taxon>Alveolata</taxon>
        <taxon>Perkinsozoa</taxon>
        <taxon>Perkinsea</taxon>
        <taxon>Perkinsida</taxon>
        <taxon>Perkinsidae</taxon>
        <taxon>Perkinsus</taxon>
    </lineage>
</organism>
<keyword evidence="3" id="KW-1185">Reference proteome</keyword>